<keyword evidence="4" id="KW-0812">Transmembrane</keyword>
<keyword evidence="5" id="KW-0961">Cell wall biogenesis/degradation</keyword>
<protein>
    <recommendedName>
        <fullName evidence="8">Glycosyltransferase family 91 protein</fullName>
    </recommendedName>
</protein>
<evidence type="ECO:0000256" key="3">
    <source>
        <dbReference type="ARBA" id="ARBA00022676"/>
    </source>
</evidence>
<dbReference type="OrthoDB" id="3631276at2759"/>
<gene>
    <name evidence="6" type="ORF">KABA2_06S09086</name>
</gene>
<dbReference type="InterPro" id="IPR021988">
    <property type="entry name" value="BMT1"/>
</dbReference>
<comment type="caution">
    <text evidence="6">The sequence shown here is derived from an EMBL/GenBank/DDBJ whole genome shotgun (WGS) entry which is preliminary data.</text>
</comment>
<sequence length="701" mass="80970">MQFEQMVFEDIPPTFLSKFKYARYFIEVFSKGITHICYHFRKLVPISCHYYRTFTVNKNFKRSITLVPIAFIIFSVWFLSENSPVNASLIEYLNWESNNNNFKTVVSKKSLLDVDVSNSIKNINFEMSPITNEVLTQQYSVNNLVGFVSNVDVDSHKHLNLNGKGKRYSNNKIQLQARASSETIPDVKKLEKEGRKSYDSLVTCESIQYNGTIEHSAQMRILGDDLLSLRRSLLKQGNWLAKELKDDSDKNKKEEDIVESQWFRFGGSSIWLESEQCYLVFSRIVYSRKGEKNHPHVSLVRAQAFDKNWQELIGKKIPYVDIDFPTDMDHELKKFEDELGIQNCKEYLDDLKKYEVCNTRQVKSHLQNQRRKDILLSRYYITYPNVLDIPFDANGDWKGPEDPHVILRNTGTYEEPIVIFNMDDPTSGGRRMFSYMPHRRLDSLQRLTIHGRKLRGSEKNWTPFFHPSDKPQSKLSRGFIHFIYSFNPLDIIKCSLNDGICETVFDGETLDLSEMNTFGGMRGGTQFVPLPSVLPAVKNKNIWIGFPKLHISHCGCGDIFYRPMLDLLIESGGVYHQELVVPVVDFGIDVLSWDLLDTDCKNTNILSPNSIVHWDVVDQNSDTKHYEDYMTLTISESDSLTKIVTLRGVLNYVLGIYKHKNIKNDFYPSIESNNIIGKTLSCLVQGAKQICEEYGENHKAL</sequence>
<dbReference type="GO" id="GO:0016020">
    <property type="term" value="C:membrane"/>
    <property type="evidence" value="ECO:0007669"/>
    <property type="project" value="UniProtKB-SubCell"/>
</dbReference>
<keyword evidence="3" id="KW-0328">Glycosyltransferase</keyword>
<proteinExistence type="inferred from homology"/>
<comment type="subcellular location">
    <subcellularLocation>
        <location evidence="1">Membrane</location>
        <topology evidence="1">Single-pass type II membrane protein</topology>
    </subcellularLocation>
</comment>
<keyword evidence="7" id="KW-1185">Reference proteome</keyword>
<reference evidence="6 7" key="1">
    <citation type="submission" date="2020-05" db="EMBL/GenBank/DDBJ databases">
        <authorList>
            <person name="Casaregola S."/>
            <person name="Devillers H."/>
            <person name="Grondin C."/>
        </authorList>
    </citation>
    <scope>NUCLEOTIDE SEQUENCE [LARGE SCALE GENOMIC DNA]</scope>
    <source>
        <strain evidence="6 7">CLIB 1767</strain>
    </source>
</reference>
<keyword evidence="4" id="KW-0735">Signal-anchor</keyword>
<evidence type="ECO:0000313" key="6">
    <source>
        <dbReference type="EMBL" id="CAB4255593.1"/>
    </source>
</evidence>
<dbReference type="GeneID" id="64858648"/>
<dbReference type="Proteomes" id="UP000644660">
    <property type="component" value="Unassembled WGS sequence"/>
</dbReference>
<dbReference type="Pfam" id="PF12141">
    <property type="entry name" value="BMT"/>
    <property type="match status" value="2"/>
</dbReference>
<dbReference type="AlphaFoldDB" id="A0A8H2ZI75"/>
<evidence type="ECO:0008006" key="8">
    <source>
        <dbReference type="Google" id="ProtNLM"/>
    </source>
</evidence>
<dbReference type="GO" id="GO:0000030">
    <property type="term" value="F:mannosyltransferase activity"/>
    <property type="evidence" value="ECO:0007669"/>
    <property type="project" value="InterPro"/>
</dbReference>
<organism evidence="6 7">
    <name type="scientific">Maudiozyma barnettii</name>
    <dbReference type="NCBI Taxonomy" id="61262"/>
    <lineage>
        <taxon>Eukaryota</taxon>
        <taxon>Fungi</taxon>
        <taxon>Dikarya</taxon>
        <taxon>Ascomycota</taxon>
        <taxon>Saccharomycotina</taxon>
        <taxon>Saccharomycetes</taxon>
        <taxon>Saccharomycetales</taxon>
        <taxon>Saccharomycetaceae</taxon>
        <taxon>Maudiozyma</taxon>
    </lineage>
</organism>
<evidence type="ECO:0000256" key="1">
    <source>
        <dbReference type="ARBA" id="ARBA00004606"/>
    </source>
</evidence>
<evidence type="ECO:0000313" key="7">
    <source>
        <dbReference type="Proteomes" id="UP000644660"/>
    </source>
</evidence>
<evidence type="ECO:0000256" key="4">
    <source>
        <dbReference type="ARBA" id="ARBA00022968"/>
    </source>
</evidence>
<dbReference type="EMBL" id="CAEFZW010000006">
    <property type="protein sequence ID" value="CAB4255593.1"/>
    <property type="molecule type" value="Genomic_DNA"/>
</dbReference>
<keyword evidence="3" id="KW-0808">Transferase</keyword>
<name>A0A8H2ZI75_9SACH</name>
<dbReference type="RefSeq" id="XP_041407437.1">
    <property type="nucleotide sequence ID" value="XM_041551503.1"/>
</dbReference>
<evidence type="ECO:0000256" key="5">
    <source>
        <dbReference type="ARBA" id="ARBA00023316"/>
    </source>
</evidence>
<evidence type="ECO:0000256" key="2">
    <source>
        <dbReference type="ARBA" id="ARBA00009486"/>
    </source>
</evidence>
<accession>A0A8H2ZI75</accession>
<dbReference type="GO" id="GO:0071555">
    <property type="term" value="P:cell wall organization"/>
    <property type="evidence" value="ECO:0007669"/>
    <property type="project" value="UniProtKB-KW"/>
</dbReference>
<comment type="similarity">
    <text evidence="2">Belongs to the BMT family.</text>
</comment>